<evidence type="ECO:0000313" key="1">
    <source>
        <dbReference type="EMBL" id="SNT41652.1"/>
    </source>
</evidence>
<keyword evidence="2" id="KW-1185">Reference proteome</keyword>
<dbReference type="Proteomes" id="UP000198327">
    <property type="component" value="Unassembled WGS sequence"/>
</dbReference>
<sequence length="258" mass="27010">MLTDVRLPAKTGYEPRAACESAVKTKDLCERLPIVKNFSTFVRGTFGGHAPPRIARKLLQMHSSSPRSSWGSVLSKVTAGIALVLLAASCSSETSGEAAPATSATVVTTVAGQQGADDGGSTDIDVEIGDCVKLGGTMSDAEIEEAACGSPESNYKVIAKAEQNASCVSDADQVYYETYGGTEQGALCLDVDWVVDGCMSIPSGMDEPARVDCADPAATNVERVTKIVEGAVDVEQCEEGGYSYPERQFTVCTETVTV</sequence>
<protein>
    <recommendedName>
        <fullName evidence="3">LppU protein</fullName>
    </recommendedName>
</protein>
<reference evidence="2" key="1">
    <citation type="submission" date="2017-06" db="EMBL/GenBank/DDBJ databases">
        <authorList>
            <person name="Varghese N."/>
            <person name="Submissions S."/>
        </authorList>
    </citation>
    <scope>NUCLEOTIDE SEQUENCE [LARGE SCALE GENOMIC DNA]</scope>
    <source>
        <strain evidence="2">JCM 23211</strain>
    </source>
</reference>
<gene>
    <name evidence="1" type="ORF">SAMN05421642_11813</name>
</gene>
<dbReference type="AlphaFoldDB" id="A0A239MHQ0"/>
<dbReference type="EMBL" id="FZOW01000018">
    <property type="protein sequence ID" value="SNT41652.1"/>
    <property type="molecule type" value="Genomic_DNA"/>
</dbReference>
<evidence type="ECO:0000313" key="2">
    <source>
        <dbReference type="Proteomes" id="UP000198327"/>
    </source>
</evidence>
<evidence type="ECO:0008006" key="3">
    <source>
        <dbReference type="Google" id="ProtNLM"/>
    </source>
</evidence>
<organism evidence="1 2">
    <name type="scientific">Rhodococcoides kyotonense</name>
    <dbReference type="NCBI Taxonomy" id="398843"/>
    <lineage>
        <taxon>Bacteria</taxon>
        <taxon>Bacillati</taxon>
        <taxon>Actinomycetota</taxon>
        <taxon>Actinomycetes</taxon>
        <taxon>Mycobacteriales</taxon>
        <taxon>Nocardiaceae</taxon>
        <taxon>Rhodococcoides</taxon>
    </lineage>
</organism>
<accession>A0A239MHQ0</accession>
<proteinExistence type="predicted"/>
<name>A0A239MHQ0_9NOCA</name>